<dbReference type="KEGG" id="ddo:I597_0990"/>
<dbReference type="Proteomes" id="UP000030140">
    <property type="component" value="Unassembled WGS sequence"/>
</dbReference>
<proteinExistence type="predicted"/>
<dbReference type="EMBL" id="JSAQ01000001">
    <property type="protein sequence ID" value="KGO07234.1"/>
    <property type="molecule type" value="Genomic_DNA"/>
</dbReference>
<dbReference type="InterPro" id="IPR046863">
    <property type="entry name" value="MbnP-like_dom"/>
</dbReference>
<evidence type="ECO:0000313" key="3">
    <source>
        <dbReference type="Proteomes" id="UP000030140"/>
    </source>
</evidence>
<gene>
    <name evidence="2" type="ORF">NV36_10585</name>
</gene>
<organism evidence="2 3">
    <name type="scientific">Dokdonia donghaensis DSW-1</name>
    <dbReference type="NCBI Taxonomy" id="1300343"/>
    <lineage>
        <taxon>Bacteria</taxon>
        <taxon>Pseudomonadati</taxon>
        <taxon>Bacteroidota</taxon>
        <taxon>Flavobacteriia</taxon>
        <taxon>Flavobacteriales</taxon>
        <taxon>Flavobacteriaceae</taxon>
        <taxon>Dokdonia</taxon>
    </lineage>
</organism>
<reference evidence="2 3" key="1">
    <citation type="submission" date="2014-10" db="EMBL/GenBank/DDBJ databases">
        <title>Draft genome sequence of the proteorhodopsin-containing marine bacterium Dokdonia donghaensis.</title>
        <authorList>
            <person name="Gomez-Consarnau L."/>
            <person name="Gonzalez J.M."/>
            <person name="Riedel T."/>
            <person name="Jaenicke S."/>
            <person name="Wagner-Doebler I."/>
            <person name="Fuhrman J.A."/>
        </authorList>
    </citation>
    <scope>NUCLEOTIDE SEQUENCE [LARGE SCALE GENOMIC DNA]</scope>
    <source>
        <strain evidence="2 3">DSW-1</strain>
    </source>
</reference>
<dbReference type="Pfam" id="PF20243">
    <property type="entry name" value="MbnP"/>
    <property type="match status" value="1"/>
</dbReference>
<evidence type="ECO:0000259" key="1">
    <source>
        <dbReference type="Pfam" id="PF20243"/>
    </source>
</evidence>
<evidence type="ECO:0000313" key="2">
    <source>
        <dbReference type="EMBL" id="KGO07234.1"/>
    </source>
</evidence>
<accession>A0A0A2GVD0</accession>
<sequence length="249" mass="27081">MKQIIALCTIALLLLSCNEDNDDMGTAYGSLNLAFENTVASSPLTLNTQTYANLSGEGYSVSELKYIISNIQLTRSDNTVHTIPVDKSYFIINEAGIKTALLDSIPVGDYTGINFGFGVDPTRYPIESGSVNFIPTAEEAGMLWTWSAGYKFLKFEGTYSTTVDTDDANPFTYHVGSHGANLDNYKEINLAFAKAVTASSTTTQIINFDVAKIFDSTNTMSLVAKDDIQVDPENAPKIAENVRTAFSIE</sequence>
<dbReference type="RefSeq" id="WP_035327062.1">
    <property type="nucleotide sequence ID" value="NZ_CP015125.1"/>
</dbReference>
<comment type="caution">
    <text evidence="2">The sequence shown here is derived from an EMBL/GenBank/DDBJ whole genome shotgun (WGS) entry which is preliminary data.</text>
</comment>
<dbReference type="OrthoDB" id="1422031at2"/>
<name>A0A0A2GVD0_9FLAO</name>
<protein>
    <recommendedName>
        <fullName evidence="1">Copper-binding protein MbnP-like domain-containing protein</fullName>
    </recommendedName>
</protein>
<keyword evidence="3" id="KW-1185">Reference proteome</keyword>
<feature type="domain" description="Copper-binding protein MbnP-like" evidence="1">
    <location>
        <begin position="29"/>
        <end position="221"/>
    </location>
</feature>
<dbReference type="AlphaFoldDB" id="A0A0A2GVD0"/>
<dbReference type="PATRIC" id="fig|1300343.5.peg.999"/>
<dbReference type="PROSITE" id="PS51257">
    <property type="entry name" value="PROKAR_LIPOPROTEIN"/>
    <property type="match status" value="1"/>
</dbReference>